<keyword evidence="2" id="KW-1185">Reference proteome</keyword>
<accession>A0A4C1XJY7</accession>
<gene>
    <name evidence="1" type="ORF">EVAR_51091_1</name>
</gene>
<dbReference type="AlphaFoldDB" id="A0A4C1XJY7"/>
<proteinExistence type="predicted"/>
<dbReference type="EMBL" id="BGZK01000887">
    <property type="protein sequence ID" value="GBP64091.1"/>
    <property type="molecule type" value="Genomic_DNA"/>
</dbReference>
<protein>
    <submittedName>
        <fullName evidence="1">Uncharacterized protein</fullName>
    </submittedName>
</protein>
<organism evidence="1 2">
    <name type="scientific">Eumeta variegata</name>
    <name type="common">Bagworm moth</name>
    <name type="synonym">Eumeta japonica</name>
    <dbReference type="NCBI Taxonomy" id="151549"/>
    <lineage>
        <taxon>Eukaryota</taxon>
        <taxon>Metazoa</taxon>
        <taxon>Ecdysozoa</taxon>
        <taxon>Arthropoda</taxon>
        <taxon>Hexapoda</taxon>
        <taxon>Insecta</taxon>
        <taxon>Pterygota</taxon>
        <taxon>Neoptera</taxon>
        <taxon>Endopterygota</taxon>
        <taxon>Lepidoptera</taxon>
        <taxon>Glossata</taxon>
        <taxon>Ditrysia</taxon>
        <taxon>Tineoidea</taxon>
        <taxon>Psychidae</taxon>
        <taxon>Oiketicinae</taxon>
        <taxon>Eumeta</taxon>
    </lineage>
</organism>
<name>A0A4C1XJY7_EUMVA</name>
<comment type="caution">
    <text evidence="1">The sequence shown here is derived from an EMBL/GenBank/DDBJ whole genome shotgun (WGS) entry which is preliminary data.</text>
</comment>
<evidence type="ECO:0000313" key="2">
    <source>
        <dbReference type="Proteomes" id="UP000299102"/>
    </source>
</evidence>
<reference evidence="1 2" key="1">
    <citation type="journal article" date="2019" name="Commun. Biol.">
        <title>The bagworm genome reveals a unique fibroin gene that provides high tensile strength.</title>
        <authorList>
            <person name="Kono N."/>
            <person name="Nakamura H."/>
            <person name="Ohtoshi R."/>
            <person name="Tomita M."/>
            <person name="Numata K."/>
            <person name="Arakawa K."/>
        </authorList>
    </citation>
    <scope>NUCLEOTIDE SEQUENCE [LARGE SCALE GENOMIC DNA]</scope>
</reference>
<dbReference type="Proteomes" id="UP000299102">
    <property type="component" value="Unassembled WGS sequence"/>
</dbReference>
<evidence type="ECO:0000313" key="1">
    <source>
        <dbReference type="EMBL" id="GBP64091.1"/>
    </source>
</evidence>
<sequence length="73" mass="8435">MRLNPKIQQRAGLRNLPSYILSDAEIVSHVVPPHRRRRIPHLGAGGRDEESKCSPHWLSTYCLVRPSNFFRES</sequence>